<sequence>MPERSVVSWTAMISGYTQNGKILFLCVKANHCTYGSALIPRVEHFSCVVDMFDRKGWFEEGYNLIGKMNIKPNASLWDSVRGACSIYGNMSVEVATTSLFDMDAEKSVNYVVLASIYAKSGGWDDALKTRKLIKQRSLKKYPGCNLFQTKDQTIELLQPN</sequence>
<dbReference type="Gene3D" id="1.25.40.10">
    <property type="entry name" value="Tetratricopeptide repeat domain"/>
    <property type="match status" value="1"/>
</dbReference>
<dbReference type="InterPro" id="IPR011990">
    <property type="entry name" value="TPR-like_helical_dom_sf"/>
</dbReference>
<dbReference type="InParanoid" id="A0A1Q3CPH9"/>
<organism evidence="2 3">
    <name type="scientific">Cephalotus follicularis</name>
    <name type="common">Albany pitcher plant</name>
    <dbReference type="NCBI Taxonomy" id="3775"/>
    <lineage>
        <taxon>Eukaryota</taxon>
        <taxon>Viridiplantae</taxon>
        <taxon>Streptophyta</taxon>
        <taxon>Embryophyta</taxon>
        <taxon>Tracheophyta</taxon>
        <taxon>Spermatophyta</taxon>
        <taxon>Magnoliopsida</taxon>
        <taxon>eudicotyledons</taxon>
        <taxon>Gunneridae</taxon>
        <taxon>Pentapetalae</taxon>
        <taxon>rosids</taxon>
        <taxon>fabids</taxon>
        <taxon>Oxalidales</taxon>
        <taxon>Cephalotaceae</taxon>
        <taxon>Cephalotus</taxon>
    </lineage>
</organism>
<gene>
    <name evidence="2" type="ORF">CFOL_v3_25613</name>
</gene>
<reference evidence="3" key="1">
    <citation type="submission" date="2016-04" db="EMBL/GenBank/DDBJ databases">
        <title>Cephalotus genome sequencing.</title>
        <authorList>
            <person name="Fukushima K."/>
            <person name="Hasebe M."/>
            <person name="Fang X."/>
        </authorList>
    </citation>
    <scope>NUCLEOTIDE SEQUENCE [LARGE SCALE GENOMIC DNA]</scope>
    <source>
        <strain evidence="3">cv. St1</strain>
    </source>
</reference>
<dbReference type="Pfam" id="PF20431">
    <property type="entry name" value="E_motif"/>
    <property type="match status" value="1"/>
</dbReference>
<protein>
    <submittedName>
        <fullName evidence="2">PPR domain-containing protein</fullName>
    </submittedName>
</protein>
<dbReference type="InterPro" id="IPR002885">
    <property type="entry name" value="PPR_rpt"/>
</dbReference>
<proteinExistence type="predicted"/>
<comment type="caution">
    <text evidence="2">The sequence shown here is derived from an EMBL/GenBank/DDBJ whole genome shotgun (WGS) entry which is preliminary data.</text>
</comment>
<dbReference type="AlphaFoldDB" id="A0A1Q3CPH9"/>
<dbReference type="GO" id="GO:0009451">
    <property type="term" value="P:RNA modification"/>
    <property type="evidence" value="ECO:0007669"/>
    <property type="project" value="InterPro"/>
</dbReference>
<accession>A0A1Q3CPH9</accession>
<evidence type="ECO:0000313" key="2">
    <source>
        <dbReference type="EMBL" id="GAV82160.1"/>
    </source>
</evidence>
<evidence type="ECO:0000313" key="3">
    <source>
        <dbReference type="Proteomes" id="UP000187406"/>
    </source>
</evidence>
<evidence type="ECO:0000256" key="1">
    <source>
        <dbReference type="ARBA" id="ARBA00022737"/>
    </source>
</evidence>
<dbReference type="InterPro" id="IPR046960">
    <property type="entry name" value="PPR_At4g14850-like_plant"/>
</dbReference>
<dbReference type="InterPro" id="IPR046848">
    <property type="entry name" value="E_motif"/>
</dbReference>
<dbReference type="PANTHER" id="PTHR47926:SF417">
    <property type="entry name" value="PENTACOTRIPEPTIDE-REPEAT REGION OF PRORP DOMAIN-CONTAINING PROTEIN"/>
    <property type="match status" value="1"/>
</dbReference>
<dbReference type="OrthoDB" id="185373at2759"/>
<dbReference type="PANTHER" id="PTHR47926">
    <property type="entry name" value="PENTATRICOPEPTIDE REPEAT-CONTAINING PROTEIN"/>
    <property type="match status" value="1"/>
</dbReference>
<dbReference type="Pfam" id="PF01535">
    <property type="entry name" value="PPR"/>
    <property type="match status" value="1"/>
</dbReference>
<dbReference type="GO" id="GO:0003723">
    <property type="term" value="F:RNA binding"/>
    <property type="evidence" value="ECO:0007669"/>
    <property type="project" value="InterPro"/>
</dbReference>
<dbReference type="EMBL" id="BDDD01002564">
    <property type="protein sequence ID" value="GAV82160.1"/>
    <property type="molecule type" value="Genomic_DNA"/>
</dbReference>
<keyword evidence="3" id="KW-1185">Reference proteome</keyword>
<dbReference type="STRING" id="3775.A0A1Q3CPH9"/>
<name>A0A1Q3CPH9_CEPFO</name>
<dbReference type="Proteomes" id="UP000187406">
    <property type="component" value="Unassembled WGS sequence"/>
</dbReference>
<keyword evidence="1" id="KW-0677">Repeat</keyword>